<evidence type="ECO:0000313" key="2">
    <source>
        <dbReference type="Proteomes" id="UP000256708"/>
    </source>
</evidence>
<keyword evidence="2" id="KW-1185">Reference proteome</keyword>
<name>A0A3D8LCN2_9BACT</name>
<sequence length="91" mass="10696">MAVAGHEWVIIKMIFYVFYESKHNNDRDSGSRCFLENGIKLKVNDLKRLWCLKKNISFALRIAHARQLASISAQFKLTCFFSDRLTLAYHR</sequence>
<protein>
    <submittedName>
        <fullName evidence="1">Uncharacterized protein</fullName>
    </submittedName>
</protein>
<proteinExistence type="predicted"/>
<dbReference type="EMBL" id="QRGR01000010">
    <property type="protein sequence ID" value="RDV15113.1"/>
    <property type="molecule type" value="Genomic_DNA"/>
</dbReference>
<gene>
    <name evidence="1" type="ORF">DXT99_10595</name>
</gene>
<evidence type="ECO:0000313" key="1">
    <source>
        <dbReference type="EMBL" id="RDV15113.1"/>
    </source>
</evidence>
<dbReference type="AlphaFoldDB" id="A0A3D8LCN2"/>
<dbReference type="Proteomes" id="UP000256708">
    <property type="component" value="Unassembled WGS sequence"/>
</dbReference>
<organism evidence="1 2">
    <name type="scientific">Pontibacter diazotrophicus</name>
    <dbReference type="NCBI Taxonomy" id="1400979"/>
    <lineage>
        <taxon>Bacteria</taxon>
        <taxon>Pseudomonadati</taxon>
        <taxon>Bacteroidota</taxon>
        <taxon>Cytophagia</taxon>
        <taxon>Cytophagales</taxon>
        <taxon>Hymenobacteraceae</taxon>
        <taxon>Pontibacter</taxon>
    </lineage>
</organism>
<accession>A0A3D8LCN2</accession>
<comment type="caution">
    <text evidence="1">The sequence shown here is derived from an EMBL/GenBank/DDBJ whole genome shotgun (WGS) entry which is preliminary data.</text>
</comment>
<reference evidence="2" key="1">
    <citation type="submission" date="2018-08" db="EMBL/GenBank/DDBJ databases">
        <authorList>
            <person name="Liu Z.-W."/>
            <person name="Du Z.-J."/>
        </authorList>
    </citation>
    <scope>NUCLEOTIDE SEQUENCE [LARGE SCALE GENOMIC DNA]</scope>
    <source>
        <strain evidence="2">H4X</strain>
    </source>
</reference>